<organism evidence="2 3">
    <name type="scientific">Alkalibacter rhizosphaerae</name>
    <dbReference type="NCBI Taxonomy" id="2815577"/>
    <lineage>
        <taxon>Bacteria</taxon>
        <taxon>Bacillati</taxon>
        <taxon>Bacillota</taxon>
        <taxon>Clostridia</taxon>
        <taxon>Eubacteriales</taxon>
        <taxon>Eubacteriaceae</taxon>
        <taxon>Alkalibacter</taxon>
    </lineage>
</organism>
<dbReference type="InterPro" id="IPR022525">
    <property type="entry name" value="GNAT_AblB"/>
</dbReference>
<dbReference type="PROSITE" id="PS51186">
    <property type="entry name" value="GNAT"/>
    <property type="match status" value="1"/>
</dbReference>
<gene>
    <name evidence="2" type="primary">ablB</name>
    <name evidence="2" type="ORF">J0B03_04700</name>
</gene>
<dbReference type="SUPFAM" id="SSF55729">
    <property type="entry name" value="Acyl-CoA N-acyltransferases (Nat)"/>
    <property type="match status" value="1"/>
</dbReference>
<dbReference type="EMBL" id="CP071444">
    <property type="protein sequence ID" value="QSX09369.1"/>
    <property type="molecule type" value="Genomic_DNA"/>
</dbReference>
<keyword evidence="3" id="KW-1185">Reference proteome</keyword>
<dbReference type="Pfam" id="PF00583">
    <property type="entry name" value="Acetyltransf_1"/>
    <property type="match status" value="1"/>
</dbReference>
<name>A0A975AJ50_9FIRM</name>
<sequence>MKDTITTFSKSLIQHGKESDRLYLMRLDPEEDAGFIRDLEDLALKRQYGKIVAKVPATAEGFFLESGFVKEAEVPSYFDNMEDCLFMAKYYDHRRARDRSKAVVDEVLQTALSKEGSKNCSLDPLDPNMELRPCTKDDAKSMAQLYKKVFATYPFPIDRASYLKETMVEDTRYYGIFKDDIPVALASVDQDPINRTGELTDFATDSDHQGESLATRLLYRMEEDMKNKGYETLYTITRSTSLGVNTIFAKSDYEFTGTLINNTQISGRVESMNVWHKKVQQST</sequence>
<feature type="domain" description="N-acetyltransferase" evidence="1">
    <location>
        <begin position="129"/>
        <end position="280"/>
    </location>
</feature>
<dbReference type="GO" id="GO:0008080">
    <property type="term" value="F:N-acetyltransferase activity"/>
    <property type="evidence" value="ECO:0007669"/>
    <property type="project" value="InterPro"/>
</dbReference>
<dbReference type="Gene3D" id="3.40.630.30">
    <property type="match status" value="1"/>
</dbReference>
<dbReference type="InterPro" id="IPR016181">
    <property type="entry name" value="Acyl_CoA_acyltransferase"/>
</dbReference>
<dbReference type="KEGG" id="alka:J0B03_04700"/>
<evidence type="ECO:0000313" key="3">
    <source>
        <dbReference type="Proteomes" id="UP000663499"/>
    </source>
</evidence>
<dbReference type="Proteomes" id="UP000663499">
    <property type="component" value="Chromosome"/>
</dbReference>
<reference evidence="2" key="1">
    <citation type="submission" date="2021-03" db="EMBL/GenBank/DDBJ databases">
        <title>Alkalibacter marinus sp. nov., isolated from tidal flat sediment.</title>
        <authorList>
            <person name="Namirimu T."/>
            <person name="Yang J.-A."/>
            <person name="Yang S.-H."/>
            <person name="Kim Y.-J."/>
            <person name="Kwon K.K."/>
        </authorList>
    </citation>
    <scope>NUCLEOTIDE SEQUENCE</scope>
    <source>
        <strain evidence="2">ES005</strain>
    </source>
</reference>
<dbReference type="CDD" id="cd04301">
    <property type="entry name" value="NAT_SF"/>
    <property type="match status" value="1"/>
</dbReference>
<evidence type="ECO:0000259" key="1">
    <source>
        <dbReference type="PROSITE" id="PS51186"/>
    </source>
</evidence>
<dbReference type="RefSeq" id="WP_207300704.1">
    <property type="nucleotide sequence ID" value="NZ_CP071444.1"/>
</dbReference>
<proteinExistence type="predicted"/>
<protein>
    <submittedName>
        <fullName evidence="2">Beta-lysine N-acetyltransferase</fullName>
    </submittedName>
</protein>
<evidence type="ECO:0000313" key="2">
    <source>
        <dbReference type="EMBL" id="QSX09369.1"/>
    </source>
</evidence>
<dbReference type="AlphaFoldDB" id="A0A975AJ50"/>
<accession>A0A975AJ50</accession>
<dbReference type="InterPro" id="IPR000182">
    <property type="entry name" value="GNAT_dom"/>
</dbReference>
<dbReference type="NCBIfam" id="TIGR03827">
    <property type="entry name" value="GNAT_ablB"/>
    <property type="match status" value="1"/>
</dbReference>